<geneLocation type="plasmid" evidence="1 2">
    <name>pFL6-60</name>
</geneLocation>
<name>A0A0H3DUZ6_EDWTF</name>
<keyword evidence="1" id="KW-0614">Plasmid</keyword>
<organism evidence="1 2">
    <name type="scientific">Edwardsiella tarda (strain FL6-60)</name>
    <dbReference type="NCBI Taxonomy" id="718251"/>
    <lineage>
        <taxon>Bacteria</taxon>
        <taxon>Pseudomonadati</taxon>
        <taxon>Pseudomonadota</taxon>
        <taxon>Gammaproteobacteria</taxon>
        <taxon>Enterobacterales</taxon>
        <taxon>Hafniaceae</taxon>
        <taxon>Edwardsiella</taxon>
    </lineage>
</organism>
<gene>
    <name evidence="1" type="ordered locus">ETAF_ple011</name>
</gene>
<dbReference type="EMBL" id="CP002155">
    <property type="protein sequence ID" value="ADM43328.1"/>
    <property type="molecule type" value="Genomic_DNA"/>
</dbReference>
<sequence>MRNIPQETRNETTKTEQGARIDLWEFDLSSIGGDRYFFCNELNHNGEPVTWQGRQYQPYPIQCSGIEIKGKGATNRPSLAVSNLFGLVTGMAEDLQSLVGASVVRRQVYSRFLDAENFPDGNLEADPEQEAVVRYVVEQLAELTAETATFVLSLPTETDGAVFPGRIMLAEVCAWRYRSDECGYSGPPVADVFDSPTVDPSLDQCSRCPRGCKMRSNIDSFGGYLSINKLSQ</sequence>
<accession>A0A0H3DUZ6</accession>
<dbReference type="GO" id="GO:0046718">
    <property type="term" value="P:symbiont entry into host cell"/>
    <property type="evidence" value="ECO:0007669"/>
    <property type="project" value="InterPro"/>
</dbReference>
<reference evidence="2" key="1">
    <citation type="submission" date="2010-08" db="EMBL/GenBank/DDBJ databases">
        <title>Genome comparisons of Edwardsiella bacteria analysed using deep sequencing technology.</title>
        <authorList>
            <person name="van Soest J.J."/>
            <person name="Henkel C.V."/>
            <person name="Jansen H.J."/>
            <person name="van den Hondel C.A.M.J.J."/>
            <person name="Bloemberg G.V."/>
            <person name="Meijer A.H."/>
            <person name="Spaink H.P."/>
        </authorList>
    </citation>
    <scope>NUCLEOTIDE SEQUENCE [LARGE SCALE GENOMIC DNA]</scope>
    <source>
        <strain evidence="2">FL6-60</strain>
        <plasmid evidence="2">pFL6-60</plasmid>
    </source>
</reference>
<proteinExistence type="predicted"/>
<dbReference type="GO" id="GO:0051536">
    <property type="term" value="F:iron-sulfur cluster binding"/>
    <property type="evidence" value="ECO:0007669"/>
    <property type="project" value="InterPro"/>
</dbReference>
<dbReference type="GO" id="GO:0030430">
    <property type="term" value="C:host cell cytoplasm"/>
    <property type="evidence" value="ECO:0007669"/>
    <property type="project" value="InterPro"/>
</dbReference>
<evidence type="ECO:0000313" key="2">
    <source>
        <dbReference type="Proteomes" id="UP000002230"/>
    </source>
</evidence>
<dbReference type="AlphaFoldDB" id="A0A0H3DUZ6"/>
<protein>
    <submittedName>
        <fullName evidence="1">Phage minor tail protein L</fullName>
    </submittedName>
</protein>
<reference evidence="1 2" key="2">
    <citation type="journal article" date="2011" name="BMC Immunol.">
        <title>Comparison of static immersion and intravenous injection systems for exposure of zebrafish embryos to the natural pathogen Edwardsiella tarda.</title>
        <authorList>
            <person name="van Soest J.J."/>
            <person name="Stockhammer O.W."/>
            <person name="Ordas A."/>
            <person name="Bloemberg G.V."/>
            <person name="Spaink H.P."/>
            <person name="Meijer A.H."/>
        </authorList>
    </citation>
    <scope>NUCLEOTIDE SEQUENCE [LARGE SCALE GENOMIC DNA]</scope>
    <source>
        <strain evidence="1 2">FL6-60</strain>
        <plasmid evidence="1">pFL6-60</plasmid>
    </source>
</reference>
<dbReference type="KEGG" id="etd:ETAF_ple011"/>
<dbReference type="NCBIfam" id="TIGR01600">
    <property type="entry name" value="phage_tail_L"/>
    <property type="match status" value="1"/>
</dbReference>
<dbReference type="PATRIC" id="fig|718251.5.peg.3357"/>
<dbReference type="Proteomes" id="UP000002230">
    <property type="component" value="Plasmid pFL6-60"/>
</dbReference>
<dbReference type="Pfam" id="PF05100">
    <property type="entry name" value="Phage_tail_L"/>
    <property type="match status" value="1"/>
</dbReference>
<keyword evidence="2" id="KW-1185">Reference proteome</keyword>
<dbReference type="InterPro" id="IPR006487">
    <property type="entry name" value="Phage_lambda_L"/>
</dbReference>
<evidence type="ECO:0000313" key="1">
    <source>
        <dbReference type="EMBL" id="ADM43328.1"/>
    </source>
</evidence>
<dbReference type="HOGENOM" id="CLU_077143_0_0_6"/>